<dbReference type="InterPro" id="IPR000055">
    <property type="entry name" value="Restrct_endonuc_typeI_TRD"/>
</dbReference>
<dbReference type="GO" id="GO:0009307">
    <property type="term" value="P:DNA restriction-modification system"/>
    <property type="evidence" value="ECO:0007669"/>
    <property type="project" value="UniProtKB-KW"/>
</dbReference>
<keyword evidence="2" id="KW-0680">Restriction system</keyword>
<dbReference type="SUPFAM" id="SSF116734">
    <property type="entry name" value="DNA methylase specificity domain"/>
    <property type="match status" value="2"/>
</dbReference>
<dbReference type="Pfam" id="PF01420">
    <property type="entry name" value="Methylase_S"/>
    <property type="match status" value="1"/>
</dbReference>
<evidence type="ECO:0000256" key="2">
    <source>
        <dbReference type="ARBA" id="ARBA00022747"/>
    </source>
</evidence>
<dbReference type="HOGENOM" id="CLU_686379_0_0_11"/>
<dbReference type="CDD" id="cd16961">
    <property type="entry name" value="RMtype1_S_TRD-CR_like"/>
    <property type="match status" value="1"/>
</dbReference>
<dbReference type="RefSeq" id="WP_014176399.1">
    <property type="nucleotide sequence ID" value="NC_016582.1"/>
</dbReference>
<sequence length="407" mass="44563">MSWATIPLKFLATSAQTGPFGSQLHSDQYITDGIPVINPSNIKDGKLVPDRNSTVSVETAARLAVHRLLSGDIIFARRGELGRSAIVTKSAEGWLCGTGSIRVRINQNRLDYRFAGYALQNLQTYSYFQKQSVGSTMENLNTEIVLGLPVALPTLANQRRIADFLDSETEKIDAFTHKTRRLLHLLDEKIASRILGHVGASQLNDIHSGSPVREINKLLTKVVRPPIADGEVITAYRDGQVTARSLRRAEGYTVSATTEAQGQRVDRGDIVIHGLDGFAGAIGTSEAAGNCSPVYHVCIPRNGGDSLFYGRLLRILALSEYLGPFATSTRERAVDFRNWNLFGRIPIPDVSFKEQQEIGEWIKSARPLRIAVDRSNALAIERRQALITAAVTGQIDVSTASGRGIEE</sequence>
<evidence type="ECO:0000256" key="3">
    <source>
        <dbReference type="ARBA" id="ARBA00023125"/>
    </source>
</evidence>
<dbReference type="KEGG" id="sbh:SBI_03804"/>
<feature type="domain" description="Type I restriction modification DNA specificity" evidence="4">
    <location>
        <begin position="33"/>
        <end position="173"/>
    </location>
</feature>
<evidence type="ECO:0000259" key="4">
    <source>
        <dbReference type="Pfam" id="PF01420"/>
    </source>
</evidence>
<evidence type="ECO:0000313" key="5">
    <source>
        <dbReference type="EMBL" id="ADI06925.1"/>
    </source>
</evidence>
<protein>
    <submittedName>
        <fullName evidence="5">Restriction modification system DNA specificity subunit</fullName>
    </submittedName>
</protein>
<dbReference type="REBASE" id="26474">
    <property type="entry name" value="S.SbiORF3803P"/>
</dbReference>
<dbReference type="InterPro" id="IPR052021">
    <property type="entry name" value="Type-I_RS_S_subunit"/>
</dbReference>
<dbReference type="PANTHER" id="PTHR30408">
    <property type="entry name" value="TYPE-1 RESTRICTION ENZYME ECOKI SPECIFICITY PROTEIN"/>
    <property type="match status" value="1"/>
</dbReference>
<dbReference type="PATRIC" id="fig|749414.3.peg.3943"/>
<dbReference type="EMBL" id="CP002047">
    <property type="protein sequence ID" value="ADI06925.1"/>
    <property type="molecule type" value="Genomic_DNA"/>
</dbReference>
<gene>
    <name evidence="5" type="ordered locus">SBI_03804</name>
</gene>
<evidence type="ECO:0000256" key="1">
    <source>
        <dbReference type="ARBA" id="ARBA00010923"/>
    </source>
</evidence>
<evidence type="ECO:0000313" key="6">
    <source>
        <dbReference type="Proteomes" id="UP000000377"/>
    </source>
</evidence>
<name>D7CG17_STRBB</name>
<dbReference type="InterPro" id="IPR044946">
    <property type="entry name" value="Restrct_endonuc_typeI_TRD_sf"/>
</dbReference>
<dbReference type="Gene3D" id="3.90.220.20">
    <property type="entry name" value="DNA methylase specificity domains"/>
    <property type="match status" value="2"/>
</dbReference>
<dbReference type="eggNOG" id="COG0732">
    <property type="taxonomic scope" value="Bacteria"/>
</dbReference>
<dbReference type="Proteomes" id="UP000000377">
    <property type="component" value="Chromosome"/>
</dbReference>
<keyword evidence="3" id="KW-0238">DNA-binding</keyword>
<comment type="similarity">
    <text evidence="1">Belongs to the type-I restriction system S methylase family.</text>
</comment>
<organism evidence="5 6">
    <name type="scientific">Streptomyces bingchenggensis (strain BCW-1)</name>
    <dbReference type="NCBI Taxonomy" id="749414"/>
    <lineage>
        <taxon>Bacteria</taxon>
        <taxon>Bacillati</taxon>
        <taxon>Actinomycetota</taxon>
        <taxon>Actinomycetes</taxon>
        <taxon>Kitasatosporales</taxon>
        <taxon>Streptomycetaceae</taxon>
        <taxon>Streptomyces</taxon>
    </lineage>
</organism>
<dbReference type="GO" id="GO:0003677">
    <property type="term" value="F:DNA binding"/>
    <property type="evidence" value="ECO:0007669"/>
    <property type="project" value="UniProtKB-KW"/>
</dbReference>
<dbReference type="STRING" id="749414.SBI_03804"/>
<accession>D7CG17</accession>
<keyword evidence="6" id="KW-1185">Reference proteome</keyword>
<dbReference type="PANTHER" id="PTHR30408:SF12">
    <property type="entry name" value="TYPE I RESTRICTION ENZYME MJAVIII SPECIFICITY SUBUNIT"/>
    <property type="match status" value="1"/>
</dbReference>
<dbReference type="AlphaFoldDB" id="D7CG17"/>
<reference evidence="5 6" key="1">
    <citation type="journal article" date="2010" name="J. Bacteriol.">
        <title>Genome sequence of the milbemycin-producing bacterium Streptomyces bingchenggensis.</title>
        <authorList>
            <person name="Wang X.J."/>
            <person name="Yan Y.J."/>
            <person name="Zhang B."/>
            <person name="An J."/>
            <person name="Wang J.J."/>
            <person name="Tian J."/>
            <person name="Jiang L."/>
            <person name="Chen Y.H."/>
            <person name="Huang S.X."/>
            <person name="Yin M."/>
            <person name="Zhang J."/>
            <person name="Gao A.L."/>
            <person name="Liu C.X."/>
            <person name="Zhu Z.X."/>
            <person name="Xiang W.S."/>
        </authorList>
    </citation>
    <scope>NUCLEOTIDE SEQUENCE [LARGE SCALE GENOMIC DNA]</scope>
    <source>
        <strain evidence="5 6">BCW-1</strain>
    </source>
</reference>
<proteinExistence type="inferred from homology"/>